<dbReference type="InterPro" id="IPR037401">
    <property type="entry name" value="SnoaL-like"/>
</dbReference>
<sequence length="136" mass="14638">MTATPQTTREVVDAFFARFAAGDLTGLLDLFADRVDFLVPGAPNVPWTGARSGREQIAEFFAVLGTALTPAQEFTIDATIVEDGHAVVTGRSRFCVLSTGRSFLNEFALHFTVADGRIVGYRMHEDSHAISAAFAA</sequence>
<dbReference type="PANTHER" id="PTHR41252">
    <property type="entry name" value="BLR2505 PROTEIN"/>
    <property type="match status" value="1"/>
</dbReference>
<proteinExistence type="predicted"/>
<organism evidence="2 3">
    <name type="scientific">Microbispora triticiradicis</name>
    <dbReference type="NCBI Taxonomy" id="2200763"/>
    <lineage>
        <taxon>Bacteria</taxon>
        <taxon>Bacillati</taxon>
        <taxon>Actinomycetota</taxon>
        <taxon>Actinomycetes</taxon>
        <taxon>Streptosporangiales</taxon>
        <taxon>Streptosporangiaceae</taxon>
        <taxon>Microbispora</taxon>
    </lineage>
</organism>
<dbReference type="OrthoDB" id="8722217at2"/>
<dbReference type="Proteomes" id="UP000309033">
    <property type="component" value="Unassembled WGS sequence"/>
</dbReference>
<comment type="caution">
    <text evidence="2">The sequence shown here is derived from an EMBL/GenBank/DDBJ whole genome shotgun (WGS) entry which is preliminary data.</text>
</comment>
<dbReference type="PANTHER" id="PTHR41252:SF1">
    <property type="entry name" value="BLR2505 PROTEIN"/>
    <property type="match status" value="1"/>
</dbReference>
<dbReference type="SUPFAM" id="SSF54427">
    <property type="entry name" value="NTF2-like"/>
    <property type="match status" value="1"/>
</dbReference>
<dbReference type="Pfam" id="PF12680">
    <property type="entry name" value="SnoaL_2"/>
    <property type="match status" value="1"/>
</dbReference>
<reference evidence="2" key="1">
    <citation type="submission" date="2019-05" db="EMBL/GenBank/DDBJ databases">
        <title>Isolation, diversity and antifungal activity of Actinobacteria from wheat.</title>
        <authorList>
            <person name="Yu B."/>
        </authorList>
    </citation>
    <scope>NUCLEOTIDE SEQUENCE [LARGE SCALE GENOMIC DNA]</scope>
    <source>
        <strain evidence="2">NEAU-HEGS1-5</strain>
    </source>
</reference>
<dbReference type="EMBL" id="VANP01000004">
    <property type="protein sequence ID" value="TLP60714.1"/>
    <property type="molecule type" value="Genomic_DNA"/>
</dbReference>
<name>A0A5R8Z571_9ACTN</name>
<evidence type="ECO:0000313" key="2">
    <source>
        <dbReference type="EMBL" id="TLP60714.1"/>
    </source>
</evidence>
<dbReference type="Gene3D" id="3.10.450.50">
    <property type="match status" value="1"/>
</dbReference>
<dbReference type="AlphaFoldDB" id="A0A5R8Z571"/>
<protein>
    <submittedName>
        <fullName evidence="2">DUF4440 domain-containing protein</fullName>
    </submittedName>
</protein>
<evidence type="ECO:0000259" key="1">
    <source>
        <dbReference type="Pfam" id="PF12680"/>
    </source>
</evidence>
<accession>A0A5R8Z571</accession>
<keyword evidence="3" id="KW-1185">Reference proteome</keyword>
<feature type="domain" description="SnoaL-like" evidence="1">
    <location>
        <begin position="12"/>
        <end position="120"/>
    </location>
</feature>
<gene>
    <name evidence="2" type="ORF">FED44_12570</name>
</gene>
<dbReference type="InterPro" id="IPR032710">
    <property type="entry name" value="NTF2-like_dom_sf"/>
</dbReference>
<evidence type="ECO:0000313" key="3">
    <source>
        <dbReference type="Proteomes" id="UP000309033"/>
    </source>
</evidence>